<accession>A0ABW4M4I1</accession>
<evidence type="ECO:0000313" key="2">
    <source>
        <dbReference type="Proteomes" id="UP001597322"/>
    </source>
</evidence>
<protein>
    <recommendedName>
        <fullName evidence="3">DUF1127 domain-containing protein</fullName>
    </recommendedName>
</protein>
<sequence length="85" mass="9775">MSPEMSSFQLNWRISLIRLPRRLASIVFRNSPPMRASGINQLDPEELSQRELSDLGLIDGRYDRAKPRQDTAFDAARKNFISRGL</sequence>
<dbReference type="EMBL" id="JBHUEQ010000021">
    <property type="protein sequence ID" value="MFD1746067.1"/>
    <property type="molecule type" value="Genomic_DNA"/>
</dbReference>
<evidence type="ECO:0000313" key="1">
    <source>
        <dbReference type="EMBL" id="MFD1746067.1"/>
    </source>
</evidence>
<name>A0ABW4M4I1_9HYPH</name>
<gene>
    <name evidence="1" type="ORF">ACFSE1_11400</name>
</gene>
<proteinExistence type="predicted"/>
<comment type="caution">
    <text evidence="1">The sequence shown here is derived from an EMBL/GenBank/DDBJ whole genome shotgun (WGS) entry which is preliminary data.</text>
</comment>
<dbReference type="Proteomes" id="UP001597322">
    <property type="component" value="Unassembled WGS sequence"/>
</dbReference>
<keyword evidence="2" id="KW-1185">Reference proteome</keyword>
<reference evidence="2" key="1">
    <citation type="journal article" date="2019" name="Int. J. Syst. Evol. Microbiol.">
        <title>The Global Catalogue of Microorganisms (GCM) 10K type strain sequencing project: providing services to taxonomists for standard genome sequencing and annotation.</title>
        <authorList>
            <consortium name="The Broad Institute Genomics Platform"/>
            <consortium name="The Broad Institute Genome Sequencing Center for Infectious Disease"/>
            <person name="Wu L."/>
            <person name="Ma J."/>
        </authorList>
    </citation>
    <scope>NUCLEOTIDE SEQUENCE [LARGE SCALE GENOMIC DNA]</scope>
    <source>
        <strain evidence="2">CG52</strain>
    </source>
</reference>
<organism evidence="1 2">
    <name type="scientific">Rhizobium helianthi</name>
    <dbReference type="NCBI Taxonomy" id="1132695"/>
    <lineage>
        <taxon>Bacteria</taxon>
        <taxon>Pseudomonadati</taxon>
        <taxon>Pseudomonadota</taxon>
        <taxon>Alphaproteobacteria</taxon>
        <taxon>Hyphomicrobiales</taxon>
        <taxon>Rhizobiaceae</taxon>
        <taxon>Rhizobium/Agrobacterium group</taxon>
        <taxon>Rhizobium</taxon>
    </lineage>
</organism>
<evidence type="ECO:0008006" key="3">
    <source>
        <dbReference type="Google" id="ProtNLM"/>
    </source>
</evidence>
<dbReference type="RefSeq" id="WP_377400969.1">
    <property type="nucleotide sequence ID" value="NZ_JBHUEQ010000021.1"/>
</dbReference>